<dbReference type="STRING" id="188477.A0A3S1AYQ9"/>
<reference evidence="3 4" key="1">
    <citation type="submission" date="2019-01" db="EMBL/GenBank/DDBJ databases">
        <title>A draft genome assembly of the solar-powered sea slug Elysia chlorotica.</title>
        <authorList>
            <person name="Cai H."/>
            <person name="Li Q."/>
            <person name="Fang X."/>
            <person name="Li J."/>
            <person name="Curtis N.E."/>
            <person name="Altenburger A."/>
            <person name="Shibata T."/>
            <person name="Feng M."/>
            <person name="Maeda T."/>
            <person name="Schwartz J.A."/>
            <person name="Shigenobu S."/>
            <person name="Lundholm N."/>
            <person name="Nishiyama T."/>
            <person name="Yang H."/>
            <person name="Hasebe M."/>
            <person name="Li S."/>
            <person name="Pierce S.K."/>
            <person name="Wang J."/>
        </authorList>
    </citation>
    <scope>NUCLEOTIDE SEQUENCE [LARGE SCALE GENOMIC DNA]</scope>
    <source>
        <strain evidence="3">EC2010</strain>
        <tissue evidence="3">Whole organism of an adult</tissue>
    </source>
</reference>
<feature type="compositionally biased region" description="Basic and acidic residues" evidence="1">
    <location>
        <begin position="549"/>
        <end position="570"/>
    </location>
</feature>
<feature type="region of interest" description="Disordered" evidence="1">
    <location>
        <begin position="1255"/>
        <end position="1325"/>
    </location>
</feature>
<evidence type="ECO:0000313" key="3">
    <source>
        <dbReference type="EMBL" id="RUS71747.1"/>
    </source>
</evidence>
<evidence type="ECO:0000259" key="2">
    <source>
        <dbReference type="PROSITE" id="PS50235"/>
    </source>
</evidence>
<dbReference type="EMBL" id="RQTK01001166">
    <property type="protein sequence ID" value="RUS71747.1"/>
    <property type="molecule type" value="Genomic_DNA"/>
</dbReference>
<dbReference type="GO" id="GO:0004843">
    <property type="term" value="F:cysteine-type deubiquitinase activity"/>
    <property type="evidence" value="ECO:0007669"/>
    <property type="project" value="InterPro"/>
</dbReference>
<dbReference type="InterPro" id="IPR038765">
    <property type="entry name" value="Papain-like_cys_pep_sf"/>
</dbReference>
<sequence>MLQILRYTPSFLPGLASLKDEITALEEALDKADDDDADSLLSVDTRRTWRVVKDIYWMYHRMEQKEVWCLSKQTSNSSHMAVRPSTVLNSIRELNPMFEGNFQHDAQELLRCLLCYMEDAERDVRKLKDKALGNTTTGTGKSLFMDSEGKAVKLSQNTSTVSRKTDDIKVEFEGAGGEEESREDNSEKGGQETEGDSSVQRNGPEKPRKQFKLKGGAPPSRTARKKTALLKQNGAVVTVLDDIYLKKEEGLNGHGVSGSEMNGFGEEGKPSVVSKTGRGVKRKRSRSRSTNKQAKSEDCVDGGYPAETVGEIKPKEESTPLSVVFRKGMAATKKKIEGNGQTIVGFFRNVRDKLIPGTESASEPVGLTEKDEKPSAKTKSSNKDDVSIGKKLLQPNHGRRLGMTGFVVKQSKLILGACQDKAQKTDEKDAGCDSIIIEDDEDCLISFSNSCCEVKEVKQKENGKISPLATLNFPGLNQAKSPCRKSAGLSAVNGTPTCVKSPHSLEDEILPAVEPELGLDIESTISSVTKKYYSSLSRSELSWPTVSRFPEERPSSPKTDTKSSDSKDISGEPSENAEQKHASSPCGKFPSSSSVCSLTPGRDIIIHSPYKAEDGGSVCSNDAKALKAVKALDFELTENLSDSLSPARSKTQGVASESDVNFMDFSPKSARHLSDSQTVDELNLDQNGVSTRSIKSTPNSLYSSPGKTKSRLLAKVSNTERKAANSCKDIFVSSNCGGETELAPVKIELKRCDWLGVSPVKSVSASSVLMNLRLHEEQSASVTDKGALRAKRNILNDLDLFDISKSVSQKSDEKSKSNPVSEPDKVQQSMNESYQSPDLCVETSSGPSCAGDAHPRLQKKSRRRISSRILNRHQDCEINNLSSPKCTQPIKERMKESTKTVSEKKGSVQSAYRDIRTMMLQPQGSNSKQQAVSQEVSCPPGLKLKGLSVSVDKCDWMLGSPVPPLCHAPPVTAIQRKKMVNGKIRVKRFRSKAGGDKDIGMTSATSLGVAQKHQDGQSDAKDAENCKSTCPLIERLFGGTMVHLTRCLECERSRDRKESFLDISIAVKHLEENNDSDEEKDEDEGSAPVKVKQSSCLASLIRSSSSVERLRDSNKYWCEQCLHLVEAERSSHYLDLPWILSLQLKRFSTNSGLFGGLSKLNDKVDIPEELPCMRHGCGNSCKNPSHRYQLFALATHSGTSILHGHYRAFVKVQPWVSPAVFHNLVSYHTGGSGGNCGDDANATCAAEPELSPCTVPAVPSASPGGTSQIHQAGPVSFKSEEVFSPVPSEDKPGSEDALKSLSSSAAATPSLGTESAKVDGVSSTDRPGFFSRRITDFFGSNSSASAGKTHSPGTRESSRDFTAVSSSGESLTVTSKNKPSLSSLSHKSKKISTSNSCSPAGDRRNLHKMCLSTRTENGFDGPDISNICDKGGKICYDDTERVESADVKVPGCFWLECDDECVRVMDEDEFGKKLREEEGALLGTPYLLFYHAQWLRSSFS</sequence>
<feature type="region of interest" description="Disordered" evidence="1">
    <location>
        <begin position="806"/>
        <end position="863"/>
    </location>
</feature>
<feature type="region of interest" description="Disordered" evidence="1">
    <location>
        <begin position="685"/>
        <end position="707"/>
    </location>
</feature>
<feature type="region of interest" description="Disordered" evidence="1">
    <location>
        <begin position="256"/>
        <end position="308"/>
    </location>
</feature>
<feature type="compositionally biased region" description="Acidic residues" evidence="1">
    <location>
        <begin position="1073"/>
        <end position="1085"/>
    </location>
</feature>
<feature type="domain" description="USP" evidence="2">
    <location>
        <begin position="918"/>
        <end position="1493"/>
    </location>
</feature>
<name>A0A3S1AYQ9_ELYCH</name>
<feature type="compositionally biased region" description="Polar residues" evidence="1">
    <location>
        <begin position="826"/>
        <end position="847"/>
    </location>
</feature>
<dbReference type="SUPFAM" id="SSF54001">
    <property type="entry name" value="Cysteine proteinases"/>
    <property type="match status" value="2"/>
</dbReference>
<evidence type="ECO:0000313" key="4">
    <source>
        <dbReference type="Proteomes" id="UP000271974"/>
    </source>
</evidence>
<dbReference type="GO" id="GO:0005634">
    <property type="term" value="C:nucleus"/>
    <property type="evidence" value="ECO:0007669"/>
    <property type="project" value="TreeGrafter"/>
</dbReference>
<evidence type="ECO:0000256" key="1">
    <source>
        <dbReference type="SAM" id="MobiDB-lite"/>
    </source>
</evidence>
<dbReference type="InterPro" id="IPR001394">
    <property type="entry name" value="Peptidase_C19_UCH"/>
</dbReference>
<keyword evidence="4" id="KW-1185">Reference proteome</keyword>
<feature type="compositionally biased region" description="Polar residues" evidence="1">
    <location>
        <begin position="1341"/>
        <end position="1355"/>
    </location>
</feature>
<feature type="compositionally biased region" description="Basic and acidic residues" evidence="1">
    <location>
        <begin position="163"/>
        <end position="172"/>
    </location>
</feature>
<dbReference type="GO" id="GO:0016579">
    <property type="term" value="P:protein deubiquitination"/>
    <property type="evidence" value="ECO:0007669"/>
    <property type="project" value="InterPro"/>
</dbReference>
<feature type="region of interest" description="Disordered" evidence="1">
    <location>
        <begin position="1341"/>
        <end position="1402"/>
    </location>
</feature>
<feature type="compositionally biased region" description="Basic residues" evidence="1">
    <location>
        <begin position="278"/>
        <end position="289"/>
    </location>
</feature>
<comment type="caution">
    <text evidence="3">The sequence shown here is derived from an EMBL/GenBank/DDBJ whole genome shotgun (WGS) entry which is preliminary data.</text>
</comment>
<dbReference type="InterPro" id="IPR018200">
    <property type="entry name" value="USP_CS"/>
</dbReference>
<dbReference type="OrthoDB" id="10062454at2759"/>
<protein>
    <recommendedName>
        <fullName evidence="2">USP domain-containing protein</fullName>
    </recommendedName>
</protein>
<dbReference type="PANTHER" id="PTHR24006">
    <property type="entry name" value="UBIQUITIN CARBOXYL-TERMINAL HYDROLASE"/>
    <property type="match status" value="1"/>
</dbReference>
<dbReference type="PROSITE" id="PS50235">
    <property type="entry name" value="USP_3"/>
    <property type="match status" value="1"/>
</dbReference>
<feature type="compositionally biased region" description="Basic and acidic residues" evidence="1">
    <location>
        <begin position="1288"/>
        <end position="1298"/>
    </location>
</feature>
<feature type="compositionally biased region" description="Low complexity" evidence="1">
    <location>
        <begin position="1375"/>
        <end position="1385"/>
    </location>
</feature>
<feature type="region of interest" description="Disordered" evidence="1">
    <location>
        <begin position="544"/>
        <end position="592"/>
    </location>
</feature>
<dbReference type="PANTHER" id="PTHR24006:SF905">
    <property type="entry name" value="UBIQUITIN CARBOXYL-TERMINAL HYDROLASE 1"/>
    <property type="match status" value="1"/>
</dbReference>
<gene>
    <name evidence="3" type="ORF">EGW08_020490</name>
</gene>
<organism evidence="3 4">
    <name type="scientific">Elysia chlorotica</name>
    <name type="common">Eastern emerald elysia</name>
    <name type="synonym">Sea slug</name>
    <dbReference type="NCBI Taxonomy" id="188477"/>
    <lineage>
        <taxon>Eukaryota</taxon>
        <taxon>Metazoa</taxon>
        <taxon>Spiralia</taxon>
        <taxon>Lophotrochozoa</taxon>
        <taxon>Mollusca</taxon>
        <taxon>Gastropoda</taxon>
        <taxon>Heterobranchia</taxon>
        <taxon>Euthyneura</taxon>
        <taxon>Panpulmonata</taxon>
        <taxon>Sacoglossa</taxon>
        <taxon>Placobranchoidea</taxon>
        <taxon>Plakobranchidae</taxon>
        <taxon>Elysia</taxon>
    </lineage>
</organism>
<feature type="region of interest" description="Disordered" evidence="1">
    <location>
        <begin position="152"/>
        <end position="229"/>
    </location>
</feature>
<proteinExistence type="predicted"/>
<dbReference type="PROSITE" id="PS00973">
    <property type="entry name" value="USP_2"/>
    <property type="match status" value="1"/>
</dbReference>
<accession>A0A3S1AYQ9</accession>
<dbReference type="Pfam" id="PF00443">
    <property type="entry name" value="UCH"/>
    <property type="match status" value="2"/>
</dbReference>
<dbReference type="Gene3D" id="3.90.70.10">
    <property type="entry name" value="Cysteine proteinases"/>
    <property type="match status" value="2"/>
</dbReference>
<dbReference type="InterPro" id="IPR050164">
    <property type="entry name" value="Peptidase_C19"/>
</dbReference>
<feature type="compositionally biased region" description="Low complexity" evidence="1">
    <location>
        <begin position="583"/>
        <end position="592"/>
    </location>
</feature>
<feature type="region of interest" description="Disordered" evidence="1">
    <location>
        <begin position="1072"/>
        <end position="1091"/>
    </location>
</feature>
<dbReference type="InterPro" id="IPR028889">
    <property type="entry name" value="USP"/>
</dbReference>
<dbReference type="GO" id="GO:0005829">
    <property type="term" value="C:cytosol"/>
    <property type="evidence" value="ECO:0007669"/>
    <property type="project" value="TreeGrafter"/>
</dbReference>
<feature type="compositionally biased region" description="Basic and acidic residues" evidence="1">
    <location>
        <begin position="368"/>
        <end position="388"/>
    </location>
</feature>
<feature type="region of interest" description="Disordered" evidence="1">
    <location>
        <begin position="357"/>
        <end position="397"/>
    </location>
</feature>
<dbReference type="Proteomes" id="UP000271974">
    <property type="component" value="Unassembled WGS sequence"/>
</dbReference>
<feature type="compositionally biased region" description="Polar residues" evidence="1">
    <location>
        <begin position="1363"/>
        <end position="1374"/>
    </location>
</feature>